<dbReference type="Proteomes" id="UP000188268">
    <property type="component" value="Unassembled WGS sequence"/>
</dbReference>
<gene>
    <name evidence="1" type="ORF">CCACVL1_00281</name>
</gene>
<evidence type="ECO:0000313" key="1">
    <source>
        <dbReference type="EMBL" id="OMP11769.1"/>
    </source>
</evidence>
<feature type="non-terminal residue" evidence="1">
    <location>
        <position position="37"/>
    </location>
</feature>
<organism evidence="1 2">
    <name type="scientific">Corchorus capsularis</name>
    <name type="common">Jute</name>
    <dbReference type="NCBI Taxonomy" id="210143"/>
    <lineage>
        <taxon>Eukaryota</taxon>
        <taxon>Viridiplantae</taxon>
        <taxon>Streptophyta</taxon>
        <taxon>Embryophyta</taxon>
        <taxon>Tracheophyta</taxon>
        <taxon>Spermatophyta</taxon>
        <taxon>Magnoliopsida</taxon>
        <taxon>eudicotyledons</taxon>
        <taxon>Gunneridae</taxon>
        <taxon>Pentapetalae</taxon>
        <taxon>rosids</taxon>
        <taxon>malvids</taxon>
        <taxon>Malvales</taxon>
        <taxon>Malvaceae</taxon>
        <taxon>Grewioideae</taxon>
        <taxon>Apeibeae</taxon>
        <taxon>Corchorus</taxon>
    </lineage>
</organism>
<name>A0A1R3KXL8_COCAP</name>
<reference evidence="1 2" key="1">
    <citation type="submission" date="2013-09" db="EMBL/GenBank/DDBJ databases">
        <title>Corchorus capsularis genome sequencing.</title>
        <authorList>
            <person name="Alam M."/>
            <person name="Haque M.S."/>
            <person name="Islam M.S."/>
            <person name="Emdad E.M."/>
            <person name="Islam M.M."/>
            <person name="Ahmed B."/>
            <person name="Halim A."/>
            <person name="Hossen Q.M.M."/>
            <person name="Hossain M.Z."/>
            <person name="Ahmed R."/>
            <person name="Khan M.M."/>
            <person name="Islam R."/>
            <person name="Rashid M.M."/>
            <person name="Khan S.A."/>
            <person name="Rahman M.S."/>
            <person name="Alam M."/>
        </authorList>
    </citation>
    <scope>NUCLEOTIDE SEQUENCE [LARGE SCALE GENOMIC DNA]</scope>
    <source>
        <strain evidence="2">cv. CVL-1</strain>
        <tissue evidence="1">Whole seedling</tissue>
    </source>
</reference>
<proteinExistence type="predicted"/>
<feature type="non-terminal residue" evidence="1">
    <location>
        <position position="1"/>
    </location>
</feature>
<dbReference type="EMBL" id="AWWV01000903">
    <property type="protein sequence ID" value="OMP11769.1"/>
    <property type="molecule type" value="Genomic_DNA"/>
</dbReference>
<protein>
    <submittedName>
        <fullName evidence="1">Uncharacterized protein</fullName>
    </submittedName>
</protein>
<keyword evidence="2" id="KW-1185">Reference proteome</keyword>
<dbReference type="AlphaFoldDB" id="A0A1R3KXL8"/>
<dbReference type="Gramene" id="OMP11769">
    <property type="protein sequence ID" value="OMP11769"/>
    <property type="gene ID" value="CCACVL1_00281"/>
</dbReference>
<accession>A0A1R3KXL8</accession>
<comment type="caution">
    <text evidence="1">The sequence shown here is derived from an EMBL/GenBank/DDBJ whole genome shotgun (WGS) entry which is preliminary data.</text>
</comment>
<sequence length="37" mass="4350">AKRANRNCELLRDNDFMDIDHLTDLLQKSINAKAMFK</sequence>
<evidence type="ECO:0000313" key="2">
    <source>
        <dbReference type="Proteomes" id="UP000188268"/>
    </source>
</evidence>